<comment type="caution">
    <text evidence="1">The sequence shown here is derived from an EMBL/GenBank/DDBJ whole genome shotgun (WGS) entry which is preliminary data.</text>
</comment>
<reference evidence="1 2" key="1">
    <citation type="journal article" date="2023" name="Elife">
        <title>Identification of key yeast species and microbe-microbe interactions impacting larval growth of Drosophila in the wild.</title>
        <authorList>
            <person name="Mure A."/>
            <person name="Sugiura Y."/>
            <person name="Maeda R."/>
            <person name="Honda K."/>
            <person name="Sakurai N."/>
            <person name="Takahashi Y."/>
            <person name="Watada M."/>
            <person name="Katoh T."/>
            <person name="Gotoh A."/>
            <person name="Gotoh Y."/>
            <person name="Taniguchi I."/>
            <person name="Nakamura K."/>
            <person name="Hayashi T."/>
            <person name="Katayama T."/>
            <person name="Uemura T."/>
            <person name="Hattori Y."/>
        </authorList>
    </citation>
    <scope>NUCLEOTIDE SEQUENCE [LARGE SCALE GENOMIC DNA]</scope>
    <source>
        <strain evidence="1 2">SC-9</strain>
    </source>
</reference>
<gene>
    <name evidence="1" type="ORF">DASC09_014490</name>
</gene>
<dbReference type="RefSeq" id="XP_064851124.1">
    <property type="nucleotide sequence ID" value="XM_064995052.1"/>
</dbReference>
<proteinExistence type="predicted"/>
<organism evidence="1 2">
    <name type="scientific">Saccharomycopsis crataegensis</name>
    <dbReference type="NCBI Taxonomy" id="43959"/>
    <lineage>
        <taxon>Eukaryota</taxon>
        <taxon>Fungi</taxon>
        <taxon>Dikarya</taxon>
        <taxon>Ascomycota</taxon>
        <taxon>Saccharomycotina</taxon>
        <taxon>Saccharomycetes</taxon>
        <taxon>Saccharomycopsidaceae</taxon>
        <taxon>Saccharomycopsis</taxon>
    </lineage>
</organism>
<dbReference type="Proteomes" id="UP001360560">
    <property type="component" value="Unassembled WGS sequence"/>
</dbReference>
<protein>
    <recommendedName>
        <fullName evidence="3">Ubiquitin-like domain-containing protein</fullName>
    </recommendedName>
</protein>
<dbReference type="GeneID" id="90072103"/>
<sequence>MSQVSVDHFLQLLSAKNTGLIFNNNYKEDPSKITEAPISFTKNIPKTTLFAVGASKPETFTLKFKSIKPPYKFSTEFTSDSTNTIYQIKEQLIAKIKTQDEKLSGLVTSQLKFMVKSKVPNDSVQLKDIDGVKNAEISFMVMVGKAPVKPEEPSTVVPITSSTSTPLNQQSAGLELTEKSWSNIYKVLAEELGEQNAQLAVEKLKKGWNSI</sequence>
<name>A0AAV5QIA5_9ASCO</name>
<accession>A0AAV5QIA5</accession>
<evidence type="ECO:0000313" key="2">
    <source>
        <dbReference type="Proteomes" id="UP001360560"/>
    </source>
</evidence>
<dbReference type="EMBL" id="BTFZ01000002">
    <property type="protein sequence ID" value="GMM34124.1"/>
    <property type="molecule type" value="Genomic_DNA"/>
</dbReference>
<evidence type="ECO:0000313" key="1">
    <source>
        <dbReference type="EMBL" id="GMM34124.1"/>
    </source>
</evidence>
<keyword evidence="2" id="KW-1185">Reference proteome</keyword>
<dbReference type="Gene3D" id="3.10.20.90">
    <property type="entry name" value="Phosphatidylinositol 3-kinase Catalytic Subunit, Chain A, domain 1"/>
    <property type="match status" value="1"/>
</dbReference>
<evidence type="ECO:0008006" key="3">
    <source>
        <dbReference type="Google" id="ProtNLM"/>
    </source>
</evidence>
<dbReference type="AlphaFoldDB" id="A0AAV5QIA5"/>